<name>A0ABV7G081_9PROT</name>
<proteinExistence type="predicted"/>
<keyword evidence="3" id="KW-1185">Reference proteome</keyword>
<organism evidence="2 3">
    <name type="scientific">Teichococcus globiformis</name>
    <dbReference type="NCBI Taxonomy" id="2307229"/>
    <lineage>
        <taxon>Bacteria</taxon>
        <taxon>Pseudomonadati</taxon>
        <taxon>Pseudomonadota</taxon>
        <taxon>Alphaproteobacteria</taxon>
        <taxon>Acetobacterales</taxon>
        <taxon>Roseomonadaceae</taxon>
        <taxon>Roseomonas</taxon>
    </lineage>
</organism>
<feature type="region of interest" description="Disordered" evidence="1">
    <location>
        <begin position="87"/>
        <end position="109"/>
    </location>
</feature>
<evidence type="ECO:0008006" key="4">
    <source>
        <dbReference type="Google" id="ProtNLM"/>
    </source>
</evidence>
<dbReference type="InterPro" id="IPR011051">
    <property type="entry name" value="RmlC_Cupin_sf"/>
</dbReference>
<evidence type="ECO:0000313" key="2">
    <source>
        <dbReference type="EMBL" id="MFC3124417.1"/>
    </source>
</evidence>
<comment type="caution">
    <text evidence="2">The sequence shown here is derived from an EMBL/GenBank/DDBJ whole genome shotgun (WGS) entry which is preliminary data.</text>
</comment>
<dbReference type="EMBL" id="JBHRTN010000006">
    <property type="protein sequence ID" value="MFC3124417.1"/>
    <property type="molecule type" value="Genomic_DNA"/>
</dbReference>
<evidence type="ECO:0000256" key="1">
    <source>
        <dbReference type="SAM" id="MobiDB-lite"/>
    </source>
</evidence>
<accession>A0ABV7G081</accession>
<gene>
    <name evidence="2" type="ORF">ACFOD4_05025</name>
</gene>
<dbReference type="Proteomes" id="UP001595593">
    <property type="component" value="Unassembled WGS sequence"/>
</dbReference>
<sequence length="109" mass="11695">MVAFVLNNSQHQAGRSRMDDHQGEKIQYLPKGEVSLHLPGGVGHLQTGDCASLGASILHQVGFTSPPTVEIPLATVSFSKHHRMTEHEVERAGSPGSATRFIGCSGRDH</sequence>
<reference evidence="3" key="1">
    <citation type="journal article" date="2019" name="Int. J. Syst. Evol. Microbiol.">
        <title>The Global Catalogue of Microorganisms (GCM) 10K type strain sequencing project: providing services to taxonomists for standard genome sequencing and annotation.</title>
        <authorList>
            <consortium name="The Broad Institute Genomics Platform"/>
            <consortium name="The Broad Institute Genome Sequencing Center for Infectious Disease"/>
            <person name="Wu L."/>
            <person name="Ma J."/>
        </authorList>
    </citation>
    <scope>NUCLEOTIDE SEQUENCE [LARGE SCALE GENOMIC DNA]</scope>
    <source>
        <strain evidence="3">KCTC 52094</strain>
    </source>
</reference>
<evidence type="ECO:0000313" key="3">
    <source>
        <dbReference type="Proteomes" id="UP001595593"/>
    </source>
</evidence>
<protein>
    <recommendedName>
        <fullName evidence="4">Cupin 2 conserved barrel domain-containing protein</fullName>
    </recommendedName>
</protein>
<dbReference type="SUPFAM" id="SSF51182">
    <property type="entry name" value="RmlC-like cupins"/>
    <property type="match status" value="1"/>
</dbReference>